<evidence type="ECO:0000256" key="5">
    <source>
        <dbReference type="PIRNR" id="PIRNR016262"/>
    </source>
</evidence>
<evidence type="ECO:0000256" key="4">
    <source>
        <dbReference type="ARBA" id="ARBA00023315"/>
    </source>
</evidence>
<comment type="subcellular location">
    <subcellularLocation>
        <location evidence="5">Mitochondrion</location>
    </subcellularLocation>
</comment>
<evidence type="ECO:0000313" key="8">
    <source>
        <dbReference type="Proteomes" id="UP001159427"/>
    </source>
</evidence>
<comment type="function">
    <text evidence="5">Catalyzes the transfer of endogenously produced octanoic acid from octanoyl-acyl-carrier-protein onto the lipoyl domains of lipoate-dependent enzymes. Lipoyl-ACP can also act as a substrate although octanoyl-ACP is likely to be the physiological substrate.</text>
</comment>
<evidence type="ECO:0000256" key="3">
    <source>
        <dbReference type="ARBA" id="ARBA00022679"/>
    </source>
</evidence>
<dbReference type="EMBL" id="CALNXI010001496">
    <property type="protein sequence ID" value="CAH3170722.1"/>
    <property type="molecule type" value="Genomic_DNA"/>
</dbReference>
<dbReference type="InterPro" id="IPR000544">
    <property type="entry name" value="Octanoyltransferase"/>
</dbReference>
<evidence type="ECO:0000256" key="1">
    <source>
        <dbReference type="ARBA" id="ARBA00004821"/>
    </source>
</evidence>
<keyword evidence="5" id="KW-0496">Mitochondrion</keyword>
<dbReference type="HAMAP" id="MF_00013">
    <property type="entry name" value="LipB"/>
    <property type="match status" value="1"/>
</dbReference>
<dbReference type="PANTHER" id="PTHR10993:SF7">
    <property type="entry name" value="LIPOYLTRANSFERASE 2, MITOCHONDRIAL-RELATED"/>
    <property type="match status" value="1"/>
</dbReference>
<proteinExistence type="inferred from homology"/>
<dbReference type="InterPro" id="IPR020605">
    <property type="entry name" value="Octanoyltransferase_CS"/>
</dbReference>
<dbReference type="PANTHER" id="PTHR10993">
    <property type="entry name" value="OCTANOYLTRANSFERASE"/>
    <property type="match status" value="1"/>
</dbReference>
<dbReference type="Pfam" id="PF21948">
    <property type="entry name" value="LplA-B_cat"/>
    <property type="match status" value="1"/>
</dbReference>
<name>A0ABN8QYD7_9CNID</name>
<comment type="similarity">
    <text evidence="2 5">Belongs to the LipB family.</text>
</comment>
<sequence>MAAMGRVVIARTLQKMSYLPALEVQTSIARQHLDDIKAKGTSEATNTLLFFEHHPVFTIGIRNKNLDWKERERLENLGAEFHLTNRGGLMTFHGPGQLVCYPVLDLTRFKKSLRWYVCSLEKTLIETCKRFNVAATTTCDTGVWVKDNKIAAIGVHASRWVSTHGIALNCNIDLSWFNHFIPCGIEGKGVTSLSAETNQNIQPQDTIPAFIESFQNIFDCTILNDTEEGLRERSNTQSTVQ</sequence>
<organism evidence="7 8">
    <name type="scientific">Porites evermanni</name>
    <dbReference type="NCBI Taxonomy" id="104178"/>
    <lineage>
        <taxon>Eukaryota</taxon>
        <taxon>Metazoa</taxon>
        <taxon>Cnidaria</taxon>
        <taxon>Anthozoa</taxon>
        <taxon>Hexacorallia</taxon>
        <taxon>Scleractinia</taxon>
        <taxon>Fungiina</taxon>
        <taxon>Poritidae</taxon>
        <taxon>Porites</taxon>
    </lineage>
</organism>
<dbReference type="InterPro" id="IPR004143">
    <property type="entry name" value="BPL_LPL_catalytic"/>
</dbReference>
<dbReference type="Gene3D" id="3.30.930.10">
    <property type="entry name" value="Bira Bifunctional Protein, Domain 2"/>
    <property type="match status" value="1"/>
</dbReference>
<dbReference type="NCBIfam" id="NF010925">
    <property type="entry name" value="PRK14345.1"/>
    <property type="match status" value="1"/>
</dbReference>
<dbReference type="PROSITE" id="PS51733">
    <property type="entry name" value="BPL_LPL_CATALYTIC"/>
    <property type="match status" value="1"/>
</dbReference>
<dbReference type="SUPFAM" id="SSF55681">
    <property type="entry name" value="Class II aaRS and biotin synthetases"/>
    <property type="match status" value="1"/>
</dbReference>
<comment type="catalytic activity">
    <reaction evidence="5">
        <text>octanoyl-[ACP] + L-lysyl-[protein] = N(6)-octanoyl-L-lysyl-[protein] + holo-[ACP] + H(+)</text>
        <dbReference type="Rhea" id="RHEA:17665"/>
        <dbReference type="Rhea" id="RHEA-COMP:9636"/>
        <dbReference type="Rhea" id="RHEA-COMP:9685"/>
        <dbReference type="Rhea" id="RHEA-COMP:9752"/>
        <dbReference type="Rhea" id="RHEA-COMP:9928"/>
        <dbReference type="ChEBI" id="CHEBI:15378"/>
        <dbReference type="ChEBI" id="CHEBI:29969"/>
        <dbReference type="ChEBI" id="CHEBI:64479"/>
        <dbReference type="ChEBI" id="CHEBI:78463"/>
        <dbReference type="ChEBI" id="CHEBI:78809"/>
        <dbReference type="EC" id="2.3.1.181"/>
    </reaction>
</comment>
<gene>
    <name evidence="7" type="ORF">PEVE_00007412</name>
</gene>
<feature type="domain" description="BPL/LPL catalytic" evidence="6">
    <location>
        <begin position="42"/>
        <end position="222"/>
    </location>
</feature>
<dbReference type="InterPro" id="IPR045864">
    <property type="entry name" value="aa-tRNA-synth_II/BPL/LPL"/>
</dbReference>
<dbReference type="CDD" id="cd16444">
    <property type="entry name" value="LipB"/>
    <property type="match status" value="1"/>
</dbReference>
<keyword evidence="8" id="KW-1185">Reference proteome</keyword>
<evidence type="ECO:0000259" key="6">
    <source>
        <dbReference type="PROSITE" id="PS51733"/>
    </source>
</evidence>
<accession>A0ABN8QYD7</accession>
<keyword evidence="4 5" id="KW-0012">Acyltransferase</keyword>
<comment type="pathway">
    <text evidence="1 5">Protein modification; protein lipoylation via endogenous pathway; protein N(6)-(lipoyl)lysine from octanoyl-[acyl-carrier-protein]: step 1/2.</text>
</comment>
<evidence type="ECO:0000256" key="2">
    <source>
        <dbReference type="ARBA" id="ARBA00007907"/>
    </source>
</evidence>
<protein>
    <recommendedName>
        <fullName evidence="5">Octanoyl-[acyl-carrier-protein]:protein N-octanoyltransferase LIPT2, mitochondrial</fullName>
        <ecNumber evidence="5">2.3.1.181</ecNumber>
    </recommendedName>
</protein>
<dbReference type="EC" id="2.3.1.181" evidence="5"/>
<dbReference type="PROSITE" id="PS01313">
    <property type="entry name" value="LIPB"/>
    <property type="match status" value="1"/>
</dbReference>
<comment type="caution">
    <text evidence="7">The sequence shown here is derived from an EMBL/GenBank/DDBJ whole genome shotgun (WGS) entry which is preliminary data.</text>
</comment>
<dbReference type="NCBIfam" id="TIGR00214">
    <property type="entry name" value="lipB"/>
    <property type="match status" value="1"/>
</dbReference>
<dbReference type="Proteomes" id="UP001159427">
    <property type="component" value="Unassembled WGS sequence"/>
</dbReference>
<keyword evidence="3 5" id="KW-0808">Transferase</keyword>
<dbReference type="PIRSF" id="PIRSF016262">
    <property type="entry name" value="LPLase"/>
    <property type="match status" value="1"/>
</dbReference>
<evidence type="ECO:0000313" key="7">
    <source>
        <dbReference type="EMBL" id="CAH3170722.1"/>
    </source>
</evidence>
<reference evidence="7 8" key="1">
    <citation type="submission" date="2022-05" db="EMBL/GenBank/DDBJ databases">
        <authorList>
            <consortium name="Genoscope - CEA"/>
            <person name="William W."/>
        </authorList>
    </citation>
    <scope>NUCLEOTIDE SEQUENCE [LARGE SCALE GENOMIC DNA]</scope>
</reference>